<gene>
    <name evidence="12" type="primary">SUVZ05G0885</name>
    <name evidence="12" type="ORF">SUVZ_05G0885</name>
</gene>
<evidence type="ECO:0000256" key="8">
    <source>
        <dbReference type="ARBA" id="ARBA00023242"/>
    </source>
</evidence>
<accession>A0ABN8WX73</accession>
<dbReference type="EMBL" id="OX365932">
    <property type="protein sequence ID" value="CAI4061009.1"/>
    <property type="molecule type" value="Genomic_DNA"/>
</dbReference>
<organism evidence="12 13">
    <name type="scientific">Saccharomyces uvarum</name>
    <name type="common">Yeast</name>
    <name type="synonym">Saccharomyces bayanus var. uvarum</name>
    <dbReference type="NCBI Taxonomy" id="230603"/>
    <lineage>
        <taxon>Eukaryota</taxon>
        <taxon>Fungi</taxon>
        <taxon>Dikarya</taxon>
        <taxon>Ascomycota</taxon>
        <taxon>Saccharomycotina</taxon>
        <taxon>Saccharomycetes</taxon>
        <taxon>Saccharomycetales</taxon>
        <taxon>Saccharomycetaceae</taxon>
        <taxon>Saccharomyces</taxon>
    </lineage>
</organism>
<protein>
    <submittedName>
        <fullName evidence="12">SUVZ05G0885 protein</fullName>
    </submittedName>
</protein>
<comment type="subcellular location">
    <subcellularLocation>
        <location evidence="2">Chromosome</location>
        <location evidence="2">Centromere</location>
        <location evidence="2">Kinetochore</location>
    </subcellularLocation>
    <subcellularLocation>
        <location evidence="1">Nucleus</location>
    </subcellularLocation>
</comment>
<keyword evidence="10" id="KW-0137">Centromere</keyword>
<keyword evidence="6" id="KW-0995">Kinetochore</keyword>
<evidence type="ECO:0000256" key="2">
    <source>
        <dbReference type="ARBA" id="ARBA00004629"/>
    </source>
</evidence>
<evidence type="ECO:0000256" key="7">
    <source>
        <dbReference type="ARBA" id="ARBA00023054"/>
    </source>
</evidence>
<evidence type="ECO:0000256" key="5">
    <source>
        <dbReference type="ARBA" id="ARBA00022776"/>
    </source>
</evidence>
<evidence type="ECO:0000256" key="3">
    <source>
        <dbReference type="ARBA" id="ARBA00022454"/>
    </source>
</evidence>
<evidence type="ECO:0000313" key="12">
    <source>
        <dbReference type="EMBL" id="CAI4061009.1"/>
    </source>
</evidence>
<keyword evidence="3" id="KW-0158">Chromosome</keyword>
<evidence type="ECO:0000313" key="13">
    <source>
        <dbReference type="Proteomes" id="UP001162085"/>
    </source>
</evidence>
<dbReference type="Proteomes" id="UP001162085">
    <property type="component" value="Chromosome 5"/>
</dbReference>
<evidence type="ECO:0000256" key="4">
    <source>
        <dbReference type="ARBA" id="ARBA00022618"/>
    </source>
</evidence>
<feature type="compositionally biased region" description="Basic and acidic residues" evidence="11">
    <location>
        <begin position="83"/>
        <end position="94"/>
    </location>
</feature>
<keyword evidence="9" id="KW-0131">Cell cycle</keyword>
<evidence type="ECO:0000256" key="6">
    <source>
        <dbReference type="ARBA" id="ARBA00022838"/>
    </source>
</evidence>
<keyword evidence="8" id="KW-0539">Nucleus</keyword>
<feature type="region of interest" description="Disordered" evidence="11">
    <location>
        <begin position="75"/>
        <end position="94"/>
    </location>
</feature>
<dbReference type="SUPFAM" id="SSF143026">
    <property type="entry name" value="Kinetochore globular domain"/>
    <property type="match status" value="1"/>
</dbReference>
<reference evidence="12" key="1">
    <citation type="submission" date="2022-10" db="EMBL/GenBank/DDBJ databases">
        <authorList>
            <person name="Byrne P K."/>
        </authorList>
    </citation>
    <scope>NUCLEOTIDE SEQUENCE</scope>
    <source>
        <strain evidence="12">ZP964</strain>
    </source>
</reference>
<dbReference type="Gene3D" id="3.30.457.50">
    <property type="entry name" value="Chromosome segregation protein Spc25"/>
    <property type="match status" value="2"/>
</dbReference>
<evidence type="ECO:0000256" key="10">
    <source>
        <dbReference type="ARBA" id="ARBA00023328"/>
    </source>
</evidence>
<keyword evidence="7" id="KW-0175">Coiled coil</keyword>
<keyword evidence="13" id="KW-1185">Reference proteome</keyword>
<evidence type="ECO:0000256" key="9">
    <source>
        <dbReference type="ARBA" id="ARBA00023306"/>
    </source>
</evidence>
<evidence type="ECO:0000256" key="1">
    <source>
        <dbReference type="ARBA" id="ARBA00004123"/>
    </source>
</evidence>
<dbReference type="InterPro" id="IPR038066">
    <property type="entry name" value="Spc24_Fungi_globular_sf"/>
</dbReference>
<evidence type="ECO:0000256" key="11">
    <source>
        <dbReference type="SAM" id="MobiDB-lite"/>
    </source>
</evidence>
<keyword evidence="4" id="KW-0132">Cell division</keyword>
<name>A0ABN8WX73_SACUV</name>
<proteinExistence type="predicted"/>
<sequence length="222" mass="25330">MASIDAFGNLEHRMDAFQQDVAHVLSRQQDHARQQLQRFQEEMRHLHGQHQHLVDELQRLAAQRTALQQQIRAAEQTTSTTREQWRGYHEREGELSRRQQTLAAQSRELDALLQQRGAECAELRARWAAQVGNDATEVALYERLLQLRVVPGARDARDVRFVFGDDGSSRWVEVAMHGDHVLGECRPELDASRRGTLEHVLDVEGDLGAFLVVARDMLLGSL</sequence>
<keyword evidence="5" id="KW-0498">Mitosis</keyword>